<evidence type="ECO:0000313" key="3">
    <source>
        <dbReference type="Proteomes" id="UP001152795"/>
    </source>
</evidence>
<evidence type="ECO:0000256" key="1">
    <source>
        <dbReference type="SAM" id="MobiDB-lite"/>
    </source>
</evidence>
<dbReference type="EMBL" id="CACRXK020010913">
    <property type="protein sequence ID" value="CAB4020353.1"/>
    <property type="molecule type" value="Genomic_DNA"/>
</dbReference>
<proteinExistence type="predicted"/>
<dbReference type="AlphaFoldDB" id="A0A7D9J1F9"/>
<feature type="region of interest" description="Disordered" evidence="1">
    <location>
        <begin position="1"/>
        <end position="199"/>
    </location>
</feature>
<dbReference type="OrthoDB" id="5981178at2759"/>
<protein>
    <submittedName>
        <fullName evidence="2">Uncharacterized protein</fullName>
    </submittedName>
</protein>
<feature type="compositionally biased region" description="Basic residues" evidence="1">
    <location>
        <begin position="79"/>
        <end position="88"/>
    </location>
</feature>
<feature type="compositionally biased region" description="Polar residues" evidence="1">
    <location>
        <begin position="1"/>
        <end position="10"/>
    </location>
</feature>
<feature type="compositionally biased region" description="Basic and acidic residues" evidence="1">
    <location>
        <begin position="123"/>
        <end position="133"/>
    </location>
</feature>
<comment type="caution">
    <text evidence="2">The sequence shown here is derived from an EMBL/GenBank/DDBJ whole genome shotgun (WGS) entry which is preliminary data.</text>
</comment>
<reference evidence="2" key="1">
    <citation type="submission" date="2020-04" db="EMBL/GenBank/DDBJ databases">
        <authorList>
            <person name="Alioto T."/>
            <person name="Alioto T."/>
            <person name="Gomez Garrido J."/>
        </authorList>
    </citation>
    <scope>NUCLEOTIDE SEQUENCE</scope>
    <source>
        <strain evidence="2">A484AB</strain>
    </source>
</reference>
<feature type="compositionally biased region" description="Basic residues" evidence="1">
    <location>
        <begin position="14"/>
        <end position="23"/>
    </location>
</feature>
<feature type="compositionally biased region" description="Basic residues" evidence="1">
    <location>
        <begin position="169"/>
        <end position="181"/>
    </location>
</feature>
<evidence type="ECO:0000313" key="2">
    <source>
        <dbReference type="EMBL" id="CAB4020353.1"/>
    </source>
</evidence>
<dbReference type="Proteomes" id="UP001152795">
    <property type="component" value="Unassembled WGS sequence"/>
</dbReference>
<feature type="compositionally biased region" description="Basic and acidic residues" evidence="1">
    <location>
        <begin position="89"/>
        <end position="102"/>
    </location>
</feature>
<keyword evidence="3" id="KW-1185">Reference proteome</keyword>
<feature type="compositionally biased region" description="Polar residues" evidence="1">
    <location>
        <begin position="51"/>
        <end position="72"/>
    </location>
</feature>
<gene>
    <name evidence="2" type="ORF">PACLA_8A069600</name>
</gene>
<feature type="compositionally biased region" description="Basic residues" evidence="1">
    <location>
        <begin position="103"/>
        <end position="114"/>
    </location>
</feature>
<accession>A0A7D9J1F9</accession>
<organism evidence="2 3">
    <name type="scientific">Paramuricea clavata</name>
    <name type="common">Red gorgonian</name>
    <name type="synonym">Violescent sea-whip</name>
    <dbReference type="NCBI Taxonomy" id="317549"/>
    <lineage>
        <taxon>Eukaryota</taxon>
        <taxon>Metazoa</taxon>
        <taxon>Cnidaria</taxon>
        <taxon>Anthozoa</taxon>
        <taxon>Octocorallia</taxon>
        <taxon>Malacalcyonacea</taxon>
        <taxon>Plexauridae</taxon>
        <taxon>Paramuricea</taxon>
    </lineage>
</organism>
<name>A0A7D9J1F9_PARCT</name>
<sequence>MSDDSFNNPSKSERQRRRRKRASRNLEEFGDANLSASAPVSKGRGLALQDLPNQKTPGQVKNPSSGNSNSLELNDERKTKSRRSRKRAPRQENEDGEHSMERRGHRRPPKHRMNRSVSEEVLDIQREMDDAHQGIRRMTNTSRNIQGNVNGTNSIPRNEHDPSAVKPSGHTRPHKPKRNKTKERLSRIQNTSAEEENYQGDLDDEASFYSGFKVDKEDIVTEESNSSKLPAPVPTVNSSSLLPSQPLDVLFIERKDGGFKKEQKNNLAQTTVINHQTSVDIPREPTISDFAMVSEISIVDFLLILV</sequence>
<feature type="compositionally biased region" description="Polar residues" evidence="1">
    <location>
        <begin position="138"/>
        <end position="156"/>
    </location>
</feature>